<dbReference type="OrthoDB" id="505641at2"/>
<proteinExistence type="predicted"/>
<evidence type="ECO:0000259" key="2">
    <source>
        <dbReference type="Pfam" id="PF20254"/>
    </source>
</evidence>
<evidence type="ECO:0000313" key="4">
    <source>
        <dbReference type="Proteomes" id="UP000032336"/>
    </source>
</evidence>
<dbReference type="STRING" id="1121877.FEAC_25180"/>
<dbReference type="RefSeq" id="WP_052566326.1">
    <property type="nucleotide sequence ID" value="NZ_JQKF01000037.1"/>
</dbReference>
<name>A0A0D8FRJ6_9ACTN</name>
<feature type="compositionally biased region" description="Basic residues" evidence="1">
    <location>
        <begin position="43"/>
        <end position="54"/>
    </location>
</feature>
<dbReference type="Pfam" id="PF20254">
    <property type="entry name" value="DMFA2_C"/>
    <property type="match status" value="1"/>
</dbReference>
<comment type="caution">
    <text evidence="3">The sequence shown here is derived from an EMBL/GenBank/DDBJ whole genome shotgun (WGS) entry which is preliminary data.</text>
</comment>
<dbReference type="GeneID" id="78373540"/>
<organism evidence="3 4">
    <name type="scientific">Ferrimicrobium acidiphilum DSM 19497</name>
    <dbReference type="NCBI Taxonomy" id="1121877"/>
    <lineage>
        <taxon>Bacteria</taxon>
        <taxon>Bacillati</taxon>
        <taxon>Actinomycetota</taxon>
        <taxon>Acidimicrobiia</taxon>
        <taxon>Acidimicrobiales</taxon>
        <taxon>Acidimicrobiaceae</taxon>
        <taxon>Ferrimicrobium</taxon>
    </lineage>
</organism>
<feature type="region of interest" description="Disordered" evidence="1">
    <location>
        <begin position="37"/>
        <end position="65"/>
    </location>
</feature>
<dbReference type="eggNOG" id="COG3266">
    <property type="taxonomic scope" value="Bacteria"/>
</dbReference>
<dbReference type="Proteomes" id="UP000032336">
    <property type="component" value="Unassembled WGS sequence"/>
</dbReference>
<dbReference type="InterPro" id="IPR046540">
    <property type="entry name" value="DMFA2_C"/>
</dbReference>
<dbReference type="PATRIC" id="fig|1121877.4.peg.2809"/>
<reference evidence="3 4" key="1">
    <citation type="submission" date="2015-01" db="EMBL/GenBank/DDBJ databases">
        <title>Draft genome of the acidophilic iron oxidizer Ferrimicrobium acidiphilum strain T23.</title>
        <authorList>
            <person name="Poehlein A."/>
            <person name="Eisen S."/>
            <person name="Schloemann M."/>
            <person name="Johnson B.D."/>
            <person name="Daniel R."/>
            <person name="Muehling M."/>
        </authorList>
    </citation>
    <scope>NUCLEOTIDE SEQUENCE [LARGE SCALE GENOMIC DNA]</scope>
    <source>
        <strain evidence="3 4">T23</strain>
    </source>
</reference>
<dbReference type="EMBL" id="JXUW01000030">
    <property type="protein sequence ID" value="KJE75741.1"/>
    <property type="molecule type" value="Genomic_DNA"/>
</dbReference>
<dbReference type="AlphaFoldDB" id="A0A0D8FRJ6"/>
<evidence type="ECO:0000313" key="3">
    <source>
        <dbReference type="EMBL" id="KJE75741.1"/>
    </source>
</evidence>
<evidence type="ECO:0000256" key="1">
    <source>
        <dbReference type="SAM" id="MobiDB-lite"/>
    </source>
</evidence>
<sequence>MKARHQREAARRRGLLLIGVIAVAVILVGASIAINSTPSSAKHPTKTSRSKNRGGGRSLPTTFHGPNGVEARWVINQNKLPGTTAWKITGAQTPNAIMGYTNRPQARRGQTVNVYVSTVAPTFRIEAFRMGYYQGLGARLMWTSKTLTGVVQPSCPASAPLYMVQCNWQRSTSFTISKAFVQGDYLLKLVGSGGQQSYIPLTVWDPNSTATYVVMNAVFTWQAFNPFGGYDLYQGATPEPGYPPPNRSRVLSFDRPYGYGNGAANFLTNEYPLIRYMEKHGLNLTYWTNITLAIHGNLLTHHKALLSLGHDEEWSTRMRSNAVAASDHGVNLVFFGASPILRKVRLQASPLGPNLEVVNYRDPQADPLYGVNNARVTQNWWGQPPANLPASSLIGDTYIGYNNNLSFPMVVTDPHSWLYARTGLTSGSTIPGLLKYDFDGYNPQRANPPGVEILSHSPVVIGFDNQKMYADTTYVTNSSSKAGIFESGTNNWIAAMLNCAPGTTSCPSHLVRLMTGNILKLFGNGPTGLTQPSIANWSKFYG</sequence>
<protein>
    <recommendedName>
        <fullName evidence="2">N,N-dimethylformamidase beta subunit-like C-terminal domain-containing protein</fullName>
    </recommendedName>
</protein>
<gene>
    <name evidence="3" type="ORF">FEAC_25180</name>
</gene>
<feature type="domain" description="N,N-dimethylformamidase beta subunit-like C-terminal" evidence="2">
    <location>
        <begin position="124"/>
        <end position="497"/>
    </location>
</feature>
<keyword evidence="4" id="KW-1185">Reference proteome</keyword>
<accession>A0A0D8FRJ6</accession>